<feature type="domain" description="O-antigen ligase-related" evidence="6">
    <location>
        <begin position="200"/>
        <end position="324"/>
    </location>
</feature>
<evidence type="ECO:0000256" key="4">
    <source>
        <dbReference type="ARBA" id="ARBA00023136"/>
    </source>
</evidence>
<feature type="transmembrane region" description="Helical" evidence="5">
    <location>
        <begin position="42"/>
        <end position="61"/>
    </location>
</feature>
<dbReference type="PANTHER" id="PTHR37422">
    <property type="entry name" value="TEICHURONIC ACID BIOSYNTHESIS PROTEIN TUAE"/>
    <property type="match status" value="1"/>
</dbReference>
<dbReference type="GO" id="GO:0016874">
    <property type="term" value="F:ligase activity"/>
    <property type="evidence" value="ECO:0007669"/>
    <property type="project" value="UniProtKB-KW"/>
</dbReference>
<evidence type="ECO:0000313" key="7">
    <source>
        <dbReference type="EMBL" id="WPC05632.1"/>
    </source>
</evidence>
<keyword evidence="3 5" id="KW-1133">Transmembrane helix</keyword>
<gene>
    <name evidence="7" type="ORF">SBP02_02405</name>
</gene>
<name>A0ABZ0PYH6_9PSED</name>
<evidence type="ECO:0000259" key="6">
    <source>
        <dbReference type="Pfam" id="PF04932"/>
    </source>
</evidence>
<reference evidence="7 8" key="1">
    <citation type="submission" date="2023-11" db="EMBL/GenBank/DDBJ databases">
        <title>Complete genome of Pseudomonas benzenivorans BA3361.</title>
        <authorList>
            <person name="Shin S.Y."/>
            <person name="Song J."/>
            <person name="Kang H."/>
        </authorList>
    </citation>
    <scope>NUCLEOTIDE SEQUENCE [LARGE SCALE GENOMIC DNA]</scope>
    <source>
        <strain evidence="7 8">HNIBRBA3361</strain>
    </source>
</reference>
<comment type="subcellular location">
    <subcellularLocation>
        <location evidence="1">Membrane</location>
        <topology evidence="1">Multi-pass membrane protein</topology>
    </subcellularLocation>
</comment>
<feature type="transmembrane region" description="Helical" evidence="5">
    <location>
        <begin position="12"/>
        <end position="36"/>
    </location>
</feature>
<dbReference type="PANTHER" id="PTHR37422:SF13">
    <property type="entry name" value="LIPOPOLYSACCHARIDE BIOSYNTHESIS PROTEIN PA4999-RELATED"/>
    <property type="match status" value="1"/>
</dbReference>
<evidence type="ECO:0000256" key="1">
    <source>
        <dbReference type="ARBA" id="ARBA00004141"/>
    </source>
</evidence>
<feature type="transmembrane region" description="Helical" evidence="5">
    <location>
        <begin position="195"/>
        <end position="216"/>
    </location>
</feature>
<feature type="transmembrane region" description="Helical" evidence="5">
    <location>
        <begin position="73"/>
        <end position="92"/>
    </location>
</feature>
<feature type="transmembrane region" description="Helical" evidence="5">
    <location>
        <begin position="307"/>
        <end position="329"/>
    </location>
</feature>
<dbReference type="InterPro" id="IPR051533">
    <property type="entry name" value="WaaL-like"/>
</dbReference>
<evidence type="ECO:0000256" key="3">
    <source>
        <dbReference type="ARBA" id="ARBA00022989"/>
    </source>
</evidence>
<keyword evidence="7" id="KW-0436">Ligase</keyword>
<feature type="transmembrane region" description="Helical" evidence="5">
    <location>
        <begin position="236"/>
        <end position="259"/>
    </location>
</feature>
<feature type="transmembrane region" description="Helical" evidence="5">
    <location>
        <begin position="341"/>
        <end position="359"/>
    </location>
</feature>
<accession>A0ABZ0PYH6</accession>
<feature type="transmembrane region" description="Helical" evidence="5">
    <location>
        <begin position="280"/>
        <end position="301"/>
    </location>
</feature>
<evidence type="ECO:0000256" key="2">
    <source>
        <dbReference type="ARBA" id="ARBA00022692"/>
    </source>
</evidence>
<dbReference type="Pfam" id="PF04932">
    <property type="entry name" value="Wzy_C"/>
    <property type="match status" value="1"/>
</dbReference>
<feature type="transmembrane region" description="Helical" evidence="5">
    <location>
        <begin position="104"/>
        <end position="119"/>
    </location>
</feature>
<keyword evidence="2 5" id="KW-0812">Transmembrane</keyword>
<dbReference type="InterPro" id="IPR007016">
    <property type="entry name" value="O-antigen_ligase-rel_domated"/>
</dbReference>
<dbReference type="Proteomes" id="UP001305928">
    <property type="component" value="Chromosome"/>
</dbReference>
<protein>
    <submittedName>
        <fullName evidence="7">O-antigen ligase family protein</fullName>
    </submittedName>
</protein>
<sequence>MHSNEHHWSQRTFTFTFICDWLLPMGLLSLLIGLPLLPDRSLYHKLFYALIAAPALVALLVRPQELRPLLREPIILVFLAYAAWALLSIGWSDTEASIGSLLKRPLYIFMLLAGCCLLAQQSQQRFTRCMLIASLAALPIAFYSLAEIATTWRPGHRLVGPGALDNPLLSSHLFGFFCILWLGLGMTLPRQRGWIAVLPVLILGATLLATGSRTPLLAASLAGAWLALACWNKRSLVLALIGLCGLSALLLLYPEALLARGTSYRLELWQDALSRISQKPWLGFGFDAALAIQLPGFSVPFSEPHSFAIGVLYYTGMVGLSLWLAMHLVALRQCWINRANYLFVIAGALMVYGIGGGLAEGGGILARPKEHWFLTWIPLALIAALSFSQRTSETRT</sequence>
<evidence type="ECO:0000256" key="5">
    <source>
        <dbReference type="SAM" id="Phobius"/>
    </source>
</evidence>
<proteinExistence type="predicted"/>
<dbReference type="EMBL" id="CP137892">
    <property type="protein sequence ID" value="WPC05632.1"/>
    <property type="molecule type" value="Genomic_DNA"/>
</dbReference>
<dbReference type="RefSeq" id="WP_318644827.1">
    <property type="nucleotide sequence ID" value="NZ_CP137892.1"/>
</dbReference>
<keyword evidence="4 5" id="KW-0472">Membrane</keyword>
<feature type="transmembrane region" description="Helical" evidence="5">
    <location>
        <begin position="371"/>
        <end position="388"/>
    </location>
</feature>
<feature type="transmembrane region" description="Helical" evidence="5">
    <location>
        <begin position="169"/>
        <end position="188"/>
    </location>
</feature>
<organism evidence="7 8">
    <name type="scientific">Pseudomonas benzenivorans</name>
    <dbReference type="NCBI Taxonomy" id="556533"/>
    <lineage>
        <taxon>Bacteria</taxon>
        <taxon>Pseudomonadati</taxon>
        <taxon>Pseudomonadota</taxon>
        <taxon>Gammaproteobacteria</taxon>
        <taxon>Pseudomonadales</taxon>
        <taxon>Pseudomonadaceae</taxon>
        <taxon>Pseudomonas</taxon>
    </lineage>
</organism>
<keyword evidence="8" id="KW-1185">Reference proteome</keyword>
<feature type="transmembrane region" description="Helical" evidence="5">
    <location>
        <begin position="131"/>
        <end position="149"/>
    </location>
</feature>
<evidence type="ECO:0000313" key="8">
    <source>
        <dbReference type="Proteomes" id="UP001305928"/>
    </source>
</evidence>